<proteinExistence type="predicted"/>
<name>Q8VPR3_9MICC</name>
<evidence type="ECO:0000256" key="1">
    <source>
        <dbReference type="SAM" id="MobiDB-lite"/>
    </source>
</evidence>
<evidence type="ECO:0000313" key="2">
    <source>
        <dbReference type="EMBL" id="AAK62480.1"/>
    </source>
</evidence>
<dbReference type="RefSeq" id="WP_011117087.1">
    <property type="nucleotide sequence ID" value="NC_004954.1"/>
</dbReference>
<dbReference type="EMBL" id="AY034092">
    <property type="protein sequence ID" value="AAK62480.1"/>
    <property type="molecule type" value="Genomic_DNA"/>
</dbReference>
<keyword evidence="2" id="KW-0614">Plasmid</keyword>
<feature type="region of interest" description="Disordered" evidence="1">
    <location>
        <begin position="83"/>
        <end position="113"/>
    </location>
</feature>
<organism evidence="2">
    <name type="scientific">Micrococcus sp. 28</name>
    <dbReference type="NCBI Taxonomy" id="161213"/>
    <lineage>
        <taxon>Bacteria</taxon>
        <taxon>Bacillati</taxon>
        <taxon>Actinomycetota</taxon>
        <taxon>Actinomycetes</taxon>
        <taxon>Micrococcales</taxon>
        <taxon>Micrococcaceae</taxon>
        <taxon>Micrococcus</taxon>
    </lineage>
</organism>
<dbReference type="AlphaFoldDB" id="Q8VPR3"/>
<geneLocation type="plasmid" evidence="2">
    <name>pSD10</name>
</geneLocation>
<protein>
    <submittedName>
        <fullName evidence="2">MC6</fullName>
    </submittedName>
</protein>
<accession>Q8VPR3</accession>
<sequence length="197" mass="22034">MPIRQLPTTLHNGEQETQTITVLPSQTHSDAAAALDYAQAHCLMIHIEMDPGDWWMTPDEATSLWDALEPGESYTVHAMRTEAEHDAAEDERQERRELEAERKREAREARRAEQAREDARAAVAREGALSEALATLVLRMRECEAGAARMTCDEAEAVAAVVRIVGPEFEAVRFLERHAAGKHIECRHREDAASAAR</sequence>
<reference evidence="2" key="1">
    <citation type="submission" date="2001-05" db="EMBL/GenBank/DDBJ databases">
        <title>A 50 kb plasmid rich in mobile gene sequences isolated from a marine Micrococcus.</title>
        <authorList>
            <person name="Zhong Z."/>
            <person name="Caspi R."/>
            <person name="Mincer T."/>
            <person name="Helinski D."/>
            <person name="Knauf V."/>
            <person name="Boardman K."/>
            <person name="Wilkinson J.E."/>
            <person name="Shea T."/>
            <person name="DeLoughery C."/>
            <person name="Toukdarian A."/>
        </authorList>
    </citation>
    <scope>NUCLEOTIDE SEQUENCE</scope>
    <source>
        <strain evidence="2">28</strain>
        <plasmid evidence="2">pSD10</plasmid>
    </source>
</reference>